<evidence type="ECO:0000313" key="5">
    <source>
        <dbReference type="Proteomes" id="UP001231189"/>
    </source>
</evidence>
<keyword evidence="3" id="KW-0812">Transmembrane</keyword>
<keyword evidence="5" id="KW-1185">Reference proteome</keyword>
<keyword evidence="1" id="KW-0175">Coiled coil</keyword>
<gene>
    <name evidence="4" type="ORF">QYE76_005908</name>
</gene>
<dbReference type="EMBL" id="JAUUTY010000005">
    <property type="protein sequence ID" value="KAK1631593.1"/>
    <property type="molecule type" value="Genomic_DNA"/>
</dbReference>
<feature type="transmembrane region" description="Helical" evidence="3">
    <location>
        <begin position="508"/>
        <end position="529"/>
    </location>
</feature>
<dbReference type="Proteomes" id="UP001231189">
    <property type="component" value="Unassembled WGS sequence"/>
</dbReference>
<feature type="compositionally biased region" description="Polar residues" evidence="2">
    <location>
        <begin position="88"/>
        <end position="106"/>
    </location>
</feature>
<evidence type="ECO:0000256" key="2">
    <source>
        <dbReference type="SAM" id="MobiDB-lite"/>
    </source>
</evidence>
<feature type="coiled-coil region" evidence="1">
    <location>
        <begin position="275"/>
        <end position="366"/>
    </location>
</feature>
<name>A0AAD8W3L3_LOLMU</name>
<evidence type="ECO:0000313" key="4">
    <source>
        <dbReference type="EMBL" id="KAK1631593.1"/>
    </source>
</evidence>
<evidence type="ECO:0000256" key="3">
    <source>
        <dbReference type="SAM" id="Phobius"/>
    </source>
</evidence>
<keyword evidence="3" id="KW-0472">Membrane</keyword>
<proteinExistence type="predicted"/>
<evidence type="ECO:0000256" key="1">
    <source>
        <dbReference type="SAM" id="Coils"/>
    </source>
</evidence>
<sequence>MTGRFDPTWITTFRLSKADVVAKAKQICKTKMLVEWKWGLEPHSRRRPPAPQNFARISAEQPDSFTPNRTEEDMEDPDPFRTTPVHATDSSRNMGSGNSSAFPSSRTRADESGSKEDDCVILEAAVAQPTCSQSLTLHAGRAAVAVSEKILAQTGRIIELNRGEANLGSLQKYVDEWNLSDMTEATLGLGKDGQLVVDSRGPWNTVQHMYRLKHSMREFDNAWHDVDKNVHGVLDSCKKVFEKLLWEHRDLTEAFTALQLTHSQCQAALPEAPLQDELIGQIAALQAEKDKLALQHQNALQAQKNETARLKEELIQAGLRHDSALKEAIKAGKAEVEEAKDQLRQELEEEKKLRRLEKERNNKLQLLQTSCGEFIKELDDKARRTCRSGRCQSTAPDASSPWTTEDYMTALSSRITHMKKLAKLPDAAIKAFKCLWPEEPVPDRVGSIASQLLESGKRLSEWRRSASRAGADTTLQFVCSWYEDLDLDTLTTIRGDAPTNTQSRLPSAVTGLIALLIMPPPTLLYRLLLISRMNSLMMKLKMMKTKRLKKPLPPMTKLLQLAKFRRAPLRNMHEKLYSCL</sequence>
<feature type="region of interest" description="Disordered" evidence="2">
    <location>
        <begin position="42"/>
        <end position="114"/>
    </location>
</feature>
<organism evidence="4 5">
    <name type="scientific">Lolium multiflorum</name>
    <name type="common">Italian ryegrass</name>
    <name type="synonym">Lolium perenne subsp. multiflorum</name>
    <dbReference type="NCBI Taxonomy" id="4521"/>
    <lineage>
        <taxon>Eukaryota</taxon>
        <taxon>Viridiplantae</taxon>
        <taxon>Streptophyta</taxon>
        <taxon>Embryophyta</taxon>
        <taxon>Tracheophyta</taxon>
        <taxon>Spermatophyta</taxon>
        <taxon>Magnoliopsida</taxon>
        <taxon>Liliopsida</taxon>
        <taxon>Poales</taxon>
        <taxon>Poaceae</taxon>
        <taxon>BOP clade</taxon>
        <taxon>Pooideae</taxon>
        <taxon>Poodae</taxon>
        <taxon>Poeae</taxon>
        <taxon>Poeae Chloroplast Group 2 (Poeae type)</taxon>
        <taxon>Loliodinae</taxon>
        <taxon>Loliinae</taxon>
        <taxon>Lolium</taxon>
    </lineage>
</organism>
<protein>
    <submittedName>
        <fullName evidence="4">Uncharacterized protein</fullName>
    </submittedName>
</protein>
<reference evidence="4" key="1">
    <citation type="submission" date="2023-07" db="EMBL/GenBank/DDBJ databases">
        <title>A chromosome-level genome assembly of Lolium multiflorum.</title>
        <authorList>
            <person name="Chen Y."/>
            <person name="Copetti D."/>
            <person name="Kolliker R."/>
            <person name="Studer B."/>
        </authorList>
    </citation>
    <scope>NUCLEOTIDE SEQUENCE</scope>
    <source>
        <strain evidence="4">02402/16</strain>
        <tissue evidence="4">Leaf</tissue>
    </source>
</reference>
<accession>A0AAD8W3L3</accession>
<dbReference type="AlphaFoldDB" id="A0AAD8W3L3"/>
<comment type="caution">
    <text evidence="4">The sequence shown here is derived from an EMBL/GenBank/DDBJ whole genome shotgun (WGS) entry which is preliminary data.</text>
</comment>
<keyword evidence="3" id="KW-1133">Transmembrane helix</keyword>